<sequence>MSRLPAETLQQGLNALSIFVAVYNIDKHTNPDMNSAIISLQHHIQQSIRSRPFEEQFPEHQGLAVTLKKTSEEVEKTSKQVRALTGWQENRNTALEPIITNVALDHLRRRHPGETFRDSLRDVEYNISWNLRDGEFDIEMDGLIYHLEGKCLWLVEAKSHLDEEDLYKAKRTYNQLKRLFVSEEGSRQEWGKEATRLYSAFGGNLRDENPLAGVFLGYHSVEPDAYQKAVEWNDCIRIGPNGDYYKVYDD</sequence>
<evidence type="ECO:0000313" key="4">
    <source>
        <dbReference type="Proteomes" id="UP000320475"/>
    </source>
</evidence>
<dbReference type="VEuPathDB" id="FungiDB:SeMB42_g03728"/>
<keyword evidence="3" id="KW-1185">Reference proteome</keyword>
<accession>A0A507D3W1</accession>
<dbReference type="AlphaFoldDB" id="A0A507D3W1"/>
<organism evidence="1 4">
    <name type="scientific">Synchytrium endobioticum</name>
    <dbReference type="NCBI Taxonomy" id="286115"/>
    <lineage>
        <taxon>Eukaryota</taxon>
        <taxon>Fungi</taxon>
        <taxon>Fungi incertae sedis</taxon>
        <taxon>Chytridiomycota</taxon>
        <taxon>Chytridiomycota incertae sedis</taxon>
        <taxon>Chytridiomycetes</taxon>
        <taxon>Synchytriales</taxon>
        <taxon>Synchytriaceae</taxon>
        <taxon>Synchytrium</taxon>
    </lineage>
</organism>
<evidence type="ECO:0000313" key="3">
    <source>
        <dbReference type="Proteomes" id="UP000317494"/>
    </source>
</evidence>
<name>A0A507D3W1_9FUNG</name>
<dbReference type="EMBL" id="QEAN01000137">
    <property type="protein sequence ID" value="TPX46387.1"/>
    <property type="molecule type" value="Genomic_DNA"/>
</dbReference>
<dbReference type="EMBL" id="QEAM01000120">
    <property type="protein sequence ID" value="TPX45975.1"/>
    <property type="molecule type" value="Genomic_DNA"/>
</dbReference>
<protein>
    <submittedName>
        <fullName evidence="1">Uncharacterized protein</fullName>
    </submittedName>
</protein>
<dbReference type="Proteomes" id="UP000317494">
    <property type="component" value="Unassembled WGS sequence"/>
</dbReference>
<gene>
    <name evidence="1" type="ORF">SeLEV6574_g03514</name>
    <name evidence="2" type="ORF">SeMB42_g03728</name>
</gene>
<evidence type="ECO:0000313" key="2">
    <source>
        <dbReference type="EMBL" id="TPX46387.1"/>
    </source>
</evidence>
<proteinExistence type="predicted"/>
<dbReference type="Proteomes" id="UP000320475">
    <property type="component" value="Unassembled WGS sequence"/>
</dbReference>
<comment type="caution">
    <text evidence="1">The sequence shown here is derived from an EMBL/GenBank/DDBJ whole genome shotgun (WGS) entry which is preliminary data.</text>
</comment>
<evidence type="ECO:0000313" key="1">
    <source>
        <dbReference type="EMBL" id="TPX45975.1"/>
    </source>
</evidence>
<reference evidence="3 4" key="1">
    <citation type="journal article" date="2019" name="Sci. Rep.">
        <title>Comparative genomics of chytrid fungi reveal insights into the obligate biotrophic and pathogenic lifestyle of Synchytrium endobioticum.</title>
        <authorList>
            <person name="van de Vossenberg B.T.L.H."/>
            <person name="Warris S."/>
            <person name="Nguyen H.D.T."/>
            <person name="van Gent-Pelzer M.P.E."/>
            <person name="Joly D.L."/>
            <person name="van de Geest H.C."/>
            <person name="Bonants P.J.M."/>
            <person name="Smith D.S."/>
            <person name="Levesque C.A."/>
            <person name="van der Lee T.A.J."/>
        </authorList>
    </citation>
    <scope>NUCLEOTIDE SEQUENCE [LARGE SCALE GENOMIC DNA]</scope>
    <source>
        <strain evidence="1 4">LEV6574</strain>
        <strain evidence="2 3">MB42</strain>
    </source>
</reference>